<evidence type="ECO:0000313" key="4">
    <source>
        <dbReference type="EMBL" id="UKJ90760.2"/>
    </source>
</evidence>
<dbReference type="GO" id="GO:2000045">
    <property type="term" value="P:regulation of G1/S transition of mitotic cell cycle"/>
    <property type="evidence" value="ECO:0007669"/>
    <property type="project" value="TreeGrafter"/>
</dbReference>
<evidence type="ECO:0000313" key="5">
    <source>
        <dbReference type="Proteomes" id="UP000244803"/>
    </source>
</evidence>
<keyword evidence="4" id="KW-0645">Protease</keyword>
<dbReference type="GO" id="GO:0005654">
    <property type="term" value="C:nucleoplasm"/>
    <property type="evidence" value="ECO:0007669"/>
    <property type="project" value="TreeGrafter"/>
</dbReference>
<dbReference type="GO" id="GO:0061133">
    <property type="term" value="F:endopeptidase activator activity"/>
    <property type="evidence" value="ECO:0007669"/>
    <property type="project" value="TreeGrafter"/>
</dbReference>
<proteinExistence type="inferred from homology"/>
<accession>A0A976QTL9</accession>
<dbReference type="EMBL" id="CP056068">
    <property type="protein sequence ID" value="UKJ90760.2"/>
    <property type="molecule type" value="Genomic_DNA"/>
</dbReference>
<dbReference type="Proteomes" id="UP000244803">
    <property type="component" value="Chromosome 2"/>
</dbReference>
<dbReference type="GO" id="GO:0005737">
    <property type="term" value="C:cytoplasm"/>
    <property type="evidence" value="ECO:0007669"/>
    <property type="project" value="TreeGrafter"/>
</dbReference>
<dbReference type="PANTHER" id="PTHR10660:SF2">
    <property type="entry name" value="LD45860P"/>
    <property type="match status" value="1"/>
</dbReference>
<dbReference type="InterPro" id="IPR036252">
    <property type="entry name" value="Proteasome_activ_sf"/>
</dbReference>
<dbReference type="Gene3D" id="1.20.120.180">
    <property type="entry name" value="Proteasome activator pa28, C-terminal domain"/>
    <property type="match status" value="1"/>
</dbReference>
<evidence type="ECO:0000259" key="3">
    <source>
        <dbReference type="Pfam" id="PF02252"/>
    </source>
</evidence>
<dbReference type="GO" id="GO:0008537">
    <property type="term" value="C:proteasome activator complex"/>
    <property type="evidence" value="ECO:0007669"/>
    <property type="project" value="InterPro"/>
</dbReference>
<dbReference type="InterPro" id="IPR036997">
    <property type="entry name" value="PA28_C_sf"/>
</dbReference>
<evidence type="ECO:0000256" key="2">
    <source>
        <dbReference type="ARBA" id="ARBA00022942"/>
    </source>
</evidence>
<dbReference type="SUPFAM" id="SSF47216">
    <property type="entry name" value="Proteasome activator"/>
    <property type="match status" value="1"/>
</dbReference>
<dbReference type="InterPro" id="IPR009077">
    <property type="entry name" value="Proteasome_activ_PA28"/>
</dbReference>
<dbReference type="AlphaFoldDB" id="A0A976QTL9"/>
<gene>
    <name evidence="4" type="ORF">MACJ_001695</name>
</gene>
<keyword evidence="2" id="KW-0647">Proteasome</keyword>
<dbReference type="Pfam" id="PF02252">
    <property type="entry name" value="PA28_C"/>
    <property type="match status" value="1"/>
</dbReference>
<keyword evidence="4" id="KW-0378">Hydrolase</keyword>
<name>A0A976QTL9_THEOR</name>
<evidence type="ECO:0000256" key="1">
    <source>
        <dbReference type="ARBA" id="ARBA00005883"/>
    </source>
</evidence>
<dbReference type="GO" id="GO:0008233">
    <property type="term" value="F:peptidase activity"/>
    <property type="evidence" value="ECO:0007669"/>
    <property type="project" value="UniProtKB-KW"/>
</dbReference>
<dbReference type="FunFam" id="1.20.120.180:FF:000002">
    <property type="entry name" value="Proteasome activator complex subunit 1"/>
    <property type="match status" value="1"/>
</dbReference>
<comment type="similarity">
    <text evidence="1">Belongs to the PA28 family.</text>
</comment>
<reference evidence="4" key="1">
    <citation type="submission" date="2022-07" db="EMBL/GenBank/DDBJ databases">
        <title>Evaluation of T. orientalis genome assembly methods using nanopore sequencing and analysis of variation between genomes.</title>
        <authorList>
            <person name="Yam J."/>
            <person name="Micallef M.L."/>
            <person name="Liu M."/>
            <person name="Djordjevic S.P."/>
            <person name="Bogema D.R."/>
            <person name="Jenkins C."/>
        </authorList>
    </citation>
    <scope>NUCLEOTIDE SEQUENCE</scope>
    <source>
        <strain evidence="4">Fish Creek</strain>
    </source>
</reference>
<sequence>MEKKLNGIPVDKIDPLDPQVKDKYQIFKEEITKSALSSLRERIPQKILYFNNILTEYSKSGLLFNSDDLDKESYQSMNNHNPESKRMKRVHEEQTNQVLPSHKQIFLELEQIKLEASELIEIITNIKLWIQLNIPRIEDGNNFGVGIQEEVIQELTRVEDTAFNLYDSIVKYYMARAKLTTKVIKYPSVSDYVEAIRELDEKEWIHIKITKVDMRNNYSMIYDLLCKNWEKVVKPKSEDGRYRMTF</sequence>
<dbReference type="PANTHER" id="PTHR10660">
    <property type="entry name" value="PROTEASOME REGULATOR PA28"/>
    <property type="match status" value="1"/>
</dbReference>
<dbReference type="GO" id="GO:0006508">
    <property type="term" value="P:proteolysis"/>
    <property type="evidence" value="ECO:0007669"/>
    <property type="project" value="UniProtKB-KW"/>
</dbReference>
<protein>
    <submittedName>
        <fullName evidence="4">Subunit of proteaseome activator complex</fullName>
    </submittedName>
</protein>
<organism evidence="4 5">
    <name type="scientific">Theileria orientalis</name>
    <dbReference type="NCBI Taxonomy" id="68886"/>
    <lineage>
        <taxon>Eukaryota</taxon>
        <taxon>Sar</taxon>
        <taxon>Alveolata</taxon>
        <taxon>Apicomplexa</taxon>
        <taxon>Aconoidasida</taxon>
        <taxon>Piroplasmida</taxon>
        <taxon>Theileriidae</taxon>
        <taxon>Theileria</taxon>
    </lineage>
</organism>
<dbReference type="InterPro" id="IPR003186">
    <property type="entry name" value="PA28_C"/>
</dbReference>
<feature type="domain" description="Proteasome activator PA28 C-terminal" evidence="3">
    <location>
        <begin position="99"/>
        <end position="239"/>
    </location>
</feature>
<dbReference type="GO" id="GO:0061136">
    <property type="term" value="P:regulation of proteasomal protein catabolic process"/>
    <property type="evidence" value="ECO:0007669"/>
    <property type="project" value="TreeGrafter"/>
</dbReference>
<dbReference type="OrthoDB" id="6591885at2759"/>